<dbReference type="PANTHER" id="PTHR34145">
    <property type="entry name" value="OS02G0105600 PROTEIN"/>
    <property type="match status" value="1"/>
</dbReference>
<evidence type="ECO:0000259" key="2">
    <source>
        <dbReference type="PROSITE" id="PS50181"/>
    </source>
</evidence>
<dbReference type="InterPro" id="IPR001810">
    <property type="entry name" value="F-box_dom"/>
</dbReference>
<organism evidence="3 4">
    <name type="scientific">Rhynchospora breviuscula</name>
    <dbReference type="NCBI Taxonomy" id="2022672"/>
    <lineage>
        <taxon>Eukaryota</taxon>
        <taxon>Viridiplantae</taxon>
        <taxon>Streptophyta</taxon>
        <taxon>Embryophyta</taxon>
        <taxon>Tracheophyta</taxon>
        <taxon>Spermatophyta</taxon>
        <taxon>Magnoliopsida</taxon>
        <taxon>Liliopsida</taxon>
        <taxon>Poales</taxon>
        <taxon>Cyperaceae</taxon>
        <taxon>Cyperoideae</taxon>
        <taxon>Rhynchosporeae</taxon>
        <taxon>Rhynchospora</taxon>
    </lineage>
</organism>
<evidence type="ECO:0000256" key="1">
    <source>
        <dbReference type="SAM" id="MobiDB-lite"/>
    </source>
</evidence>
<reference evidence="3" key="1">
    <citation type="journal article" date="2022" name="Cell">
        <title>Repeat-based holocentromeres influence genome architecture and karyotype evolution.</title>
        <authorList>
            <person name="Hofstatter P.G."/>
            <person name="Thangavel G."/>
            <person name="Lux T."/>
            <person name="Neumann P."/>
            <person name="Vondrak T."/>
            <person name="Novak P."/>
            <person name="Zhang M."/>
            <person name="Costa L."/>
            <person name="Castellani M."/>
            <person name="Scott A."/>
            <person name="Toegelov H."/>
            <person name="Fuchs J."/>
            <person name="Mata-Sucre Y."/>
            <person name="Dias Y."/>
            <person name="Vanzela A.L.L."/>
            <person name="Huettel B."/>
            <person name="Almeida C.C.S."/>
            <person name="Simkova H."/>
            <person name="Souza G."/>
            <person name="Pedrosa-Harand A."/>
            <person name="Macas J."/>
            <person name="Mayer K.F.X."/>
            <person name="Houben A."/>
            <person name="Marques A."/>
        </authorList>
    </citation>
    <scope>NUCLEOTIDE SEQUENCE</scope>
    <source>
        <strain evidence="3">RhyBre1mFocal</strain>
    </source>
</reference>
<dbReference type="Proteomes" id="UP001151287">
    <property type="component" value="Unassembled WGS sequence"/>
</dbReference>
<dbReference type="InterPro" id="IPR053772">
    <property type="entry name" value="At1g61320/At1g61330-like"/>
</dbReference>
<dbReference type="Pfam" id="PF00646">
    <property type="entry name" value="F-box"/>
    <property type="match status" value="1"/>
</dbReference>
<protein>
    <recommendedName>
        <fullName evidence="2">F-box domain-containing protein</fullName>
    </recommendedName>
</protein>
<dbReference type="InterPro" id="IPR053781">
    <property type="entry name" value="F-box_AtFBL13-like"/>
</dbReference>
<sequence>MAETIVYRRKRKRSKNPSDITEPEDVRFKTLSTDNGHEKMIVYKRRNITKMQIEDHLEAGREVIMPTGERHEREIISANGKHGQIIGHKGGTLRGTQLNDLPEDILCSIISRLPLGDAVRTSILSTKLRRIWASHPNLSFTKRAMFPKSKIKGGEQIKFALIEGMHAVLKQHRGNGVERIFLKALLDQNTSSALNTCVKFAVTSGTTSLSLLLSPERPYCFPTYLFNLQNGSRSVLEELHLKYVSLRIPAGFTGFKHLKRLNLDCMYDIVADELQALLKNCLLLEVLCINVVYKFEKLVISQALSHLRYLSLTACLGVKTIEVAAANVERFEYEGSSDNSIVFPQPLKKVKYASLKWGAFNSHVGEFVLSVLPRSFPGLETLVWKTYGVEMDGLPNCLGRFQCLKSVHIELCAPVFACDVLSLAALLDAAPSLESFFLKLIGFINVPYSGIEEFRRLPSFPHHHIKSVGIKEFTCSRDQIELVEYILENATALEHMIIKTKIGCYRDAAINSPYIKKDKRVVIL</sequence>
<dbReference type="InterPro" id="IPR032675">
    <property type="entry name" value="LRR_dom_sf"/>
</dbReference>
<accession>A0A9Q0HZA7</accession>
<dbReference type="SUPFAM" id="SSF81383">
    <property type="entry name" value="F-box domain"/>
    <property type="match status" value="1"/>
</dbReference>
<proteinExistence type="predicted"/>
<name>A0A9Q0HZA7_9POAL</name>
<comment type="caution">
    <text evidence="3">The sequence shown here is derived from an EMBL/GenBank/DDBJ whole genome shotgun (WGS) entry which is preliminary data.</text>
</comment>
<dbReference type="Pfam" id="PF23622">
    <property type="entry name" value="LRR_At1g61320_AtMIF1"/>
    <property type="match status" value="1"/>
</dbReference>
<dbReference type="OrthoDB" id="778457at2759"/>
<evidence type="ECO:0000313" key="4">
    <source>
        <dbReference type="Proteomes" id="UP001151287"/>
    </source>
</evidence>
<gene>
    <name evidence="3" type="ORF">LUZ63_003741</name>
</gene>
<dbReference type="SUPFAM" id="SSF52047">
    <property type="entry name" value="RNI-like"/>
    <property type="match status" value="1"/>
</dbReference>
<dbReference type="SMART" id="SM00256">
    <property type="entry name" value="FBOX"/>
    <property type="match status" value="1"/>
</dbReference>
<feature type="domain" description="F-box" evidence="2">
    <location>
        <begin position="95"/>
        <end position="143"/>
    </location>
</feature>
<dbReference type="CDD" id="cd22160">
    <property type="entry name" value="F-box_AtFBL13-like"/>
    <property type="match status" value="1"/>
</dbReference>
<dbReference type="Gene3D" id="3.80.10.10">
    <property type="entry name" value="Ribonuclease Inhibitor"/>
    <property type="match status" value="1"/>
</dbReference>
<dbReference type="InterPro" id="IPR055357">
    <property type="entry name" value="LRR_At1g61320_AtMIF1"/>
</dbReference>
<evidence type="ECO:0000313" key="3">
    <source>
        <dbReference type="EMBL" id="KAJ1703962.1"/>
    </source>
</evidence>
<dbReference type="EMBL" id="JAMQYH010000001">
    <property type="protein sequence ID" value="KAJ1703962.1"/>
    <property type="molecule type" value="Genomic_DNA"/>
</dbReference>
<dbReference type="PROSITE" id="PS50181">
    <property type="entry name" value="FBOX"/>
    <property type="match status" value="1"/>
</dbReference>
<dbReference type="InterPro" id="IPR036047">
    <property type="entry name" value="F-box-like_dom_sf"/>
</dbReference>
<feature type="region of interest" description="Disordered" evidence="1">
    <location>
        <begin position="1"/>
        <end position="22"/>
    </location>
</feature>
<keyword evidence="4" id="KW-1185">Reference proteome</keyword>
<dbReference type="PANTHER" id="PTHR34145:SF61">
    <property type="entry name" value="OS07G0161500 PROTEIN"/>
    <property type="match status" value="1"/>
</dbReference>
<dbReference type="AlphaFoldDB" id="A0A9Q0HZA7"/>